<reference evidence="6 8" key="1">
    <citation type="submission" date="2015-09" db="EMBL/GenBank/DDBJ databases">
        <title>Sorangium comparison.</title>
        <authorList>
            <person name="Zaburannyi N."/>
            <person name="Bunk B."/>
            <person name="Overmann J."/>
            <person name="Mueller R."/>
        </authorList>
    </citation>
    <scope>NUCLEOTIDE SEQUENCE [LARGE SCALE GENOMIC DNA]</scope>
    <source>
        <strain evidence="6 8">So ceGT47</strain>
    </source>
</reference>
<sequence>MRPGAALAAAALALSLTALAPAEDRAPRGAPAEDRAPRGAPAEDRAPRGAPAEDKAPRGAPADDRAPRPERMKIGGVSKEDDAAAERYFTNTELVDQHGRPHRFYAGLLRGRKVLINFAFTSCKGACPAMTSNLARVQALLRARGERVTILTITVDPENDTPAVLKQYAARFKAGEGWYFLTGTPANVAAVLRRLGGQVRRPDEHTMTLLLGDASTGMWLKTLATEPPEALAHIAQHINDPR</sequence>
<comment type="similarity">
    <text evidence="1">Belongs to the SCO1/2 family.</text>
</comment>
<protein>
    <recommendedName>
        <fullName evidence="9">Photosynthetic protein synthase I</fullName>
    </recommendedName>
</protein>
<dbReference type="GO" id="GO:0046872">
    <property type="term" value="F:metal ion binding"/>
    <property type="evidence" value="ECO:0007669"/>
    <property type="project" value="UniProtKB-KW"/>
</dbReference>
<evidence type="ECO:0000256" key="4">
    <source>
        <dbReference type="SAM" id="MobiDB-lite"/>
    </source>
</evidence>
<dbReference type="PANTHER" id="PTHR12151">
    <property type="entry name" value="ELECTRON TRANSPORT PROTIN SCO1/SENC FAMILY MEMBER"/>
    <property type="match status" value="1"/>
</dbReference>
<feature type="signal peptide" evidence="5">
    <location>
        <begin position="1"/>
        <end position="20"/>
    </location>
</feature>
<feature type="region of interest" description="Disordered" evidence="4">
    <location>
        <begin position="20"/>
        <end position="79"/>
    </location>
</feature>
<feature type="binding site" evidence="2">
    <location>
        <position position="127"/>
    </location>
    <ligand>
        <name>Cu cation</name>
        <dbReference type="ChEBI" id="CHEBI:23378"/>
    </ligand>
</feature>
<gene>
    <name evidence="6" type="ORF">SOCEGT47_019310</name>
</gene>
<feature type="chain" id="PRO_5036344997" description="Photosynthetic protein synthase I" evidence="5">
    <location>
        <begin position="21"/>
        <end position="242"/>
    </location>
</feature>
<evidence type="ECO:0000313" key="8">
    <source>
        <dbReference type="Proteomes" id="UP000295781"/>
    </source>
</evidence>
<feature type="disulfide bond" description="Redox-active" evidence="3">
    <location>
        <begin position="123"/>
        <end position="127"/>
    </location>
</feature>
<dbReference type="PANTHER" id="PTHR12151:SF25">
    <property type="entry name" value="LINALOOL DEHYDRATASE_ISOMERASE DOMAIN-CONTAINING PROTEIN"/>
    <property type="match status" value="1"/>
</dbReference>
<dbReference type="EMBL" id="CP012670">
    <property type="protein sequence ID" value="AUX21447.1"/>
    <property type="molecule type" value="Genomic_DNA"/>
</dbReference>
<keyword evidence="3" id="KW-1015">Disulfide bond</keyword>
<name>A0A3S7UWB8_SORCE</name>
<evidence type="ECO:0008006" key="9">
    <source>
        <dbReference type="Google" id="ProtNLM"/>
    </source>
</evidence>
<dbReference type="RefSeq" id="WP_242516056.1">
    <property type="nucleotide sequence ID" value="NZ_CP012670.1"/>
</dbReference>
<evidence type="ECO:0000256" key="2">
    <source>
        <dbReference type="PIRSR" id="PIRSR603782-1"/>
    </source>
</evidence>
<keyword evidence="5" id="KW-0732">Signal</keyword>
<evidence type="ECO:0000256" key="1">
    <source>
        <dbReference type="ARBA" id="ARBA00010996"/>
    </source>
</evidence>
<keyword evidence="2" id="KW-0186">Copper</keyword>
<feature type="compositionally biased region" description="Basic and acidic residues" evidence="4">
    <location>
        <begin position="22"/>
        <end position="79"/>
    </location>
</feature>
<dbReference type="CDD" id="cd02968">
    <property type="entry name" value="SCO"/>
    <property type="match status" value="1"/>
</dbReference>
<reference evidence="7" key="2">
    <citation type="journal article" date="2018" name="J. Ind. Microbiol. Biotechnol.">
        <title>Genome mining reveals uncommon alkylpyrones as type III PKS products from myxobacteria.</title>
        <authorList>
            <person name="Hug J.J."/>
            <person name="Panter F."/>
            <person name="Krug D."/>
            <person name="Muller R."/>
        </authorList>
    </citation>
    <scope>NUCLEOTIDE SEQUENCE</scope>
    <source>
        <strain evidence="7">So ceGT47</strain>
    </source>
</reference>
<evidence type="ECO:0000313" key="6">
    <source>
        <dbReference type="EMBL" id="AUX21447.1"/>
    </source>
</evidence>
<dbReference type="InterPro" id="IPR003782">
    <property type="entry name" value="SCO1/SenC"/>
</dbReference>
<proteinExistence type="inferred from homology"/>
<dbReference type="AlphaFoldDB" id="A0A3S7UWB8"/>
<dbReference type="InterPro" id="IPR036249">
    <property type="entry name" value="Thioredoxin-like_sf"/>
</dbReference>
<dbReference type="Pfam" id="PF02630">
    <property type="entry name" value="SCO1-SenC"/>
    <property type="match status" value="1"/>
</dbReference>
<dbReference type="Proteomes" id="UP000295781">
    <property type="component" value="Chromosome"/>
</dbReference>
<evidence type="ECO:0000256" key="5">
    <source>
        <dbReference type="SAM" id="SignalP"/>
    </source>
</evidence>
<evidence type="ECO:0000313" key="7">
    <source>
        <dbReference type="EMBL" id="AYM53060.1"/>
    </source>
</evidence>
<feature type="binding site" evidence="2">
    <location>
        <position position="123"/>
    </location>
    <ligand>
        <name>Cu cation</name>
        <dbReference type="ChEBI" id="CHEBI:23378"/>
    </ligand>
</feature>
<evidence type="ECO:0000256" key="3">
    <source>
        <dbReference type="PIRSR" id="PIRSR603782-2"/>
    </source>
</evidence>
<dbReference type="EMBL" id="MH908892">
    <property type="protein sequence ID" value="AYM53060.1"/>
    <property type="molecule type" value="Genomic_DNA"/>
</dbReference>
<organism evidence="7">
    <name type="scientific">Sorangium cellulosum</name>
    <name type="common">Polyangium cellulosum</name>
    <dbReference type="NCBI Taxonomy" id="56"/>
    <lineage>
        <taxon>Bacteria</taxon>
        <taxon>Pseudomonadati</taxon>
        <taxon>Myxococcota</taxon>
        <taxon>Polyangia</taxon>
        <taxon>Polyangiales</taxon>
        <taxon>Polyangiaceae</taxon>
        <taxon>Sorangium</taxon>
    </lineage>
</organism>
<dbReference type="SUPFAM" id="SSF52833">
    <property type="entry name" value="Thioredoxin-like"/>
    <property type="match status" value="1"/>
</dbReference>
<accession>A0A3S7UWB8</accession>
<dbReference type="Gene3D" id="3.40.30.10">
    <property type="entry name" value="Glutaredoxin"/>
    <property type="match status" value="1"/>
</dbReference>
<keyword evidence="2" id="KW-0479">Metal-binding</keyword>